<evidence type="ECO:0000313" key="3">
    <source>
        <dbReference type="Proteomes" id="UP000250235"/>
    </source>
</evidence>
<dbReference type="AlphaFoldDB" id="A0A2Z7AGC1"/>
<dbReference type="OrthoDB" id="45251at2759"/>
<organism evidence="2 3">
    <name type="scientific">Dorcoceras hygrometricum</name>
    <dbReference type="NCBI Taxonomy" id="472368"/>
    <lineage>
        <taxon>Eukaryota</taxon>
        <taxon>Viridiplantae</taxon>
        <taxon>Streptophyta</taxon>
        <taxon>Embryophyta</taxon>
        <taxon>Tracheophyta</taxon>
        <taxon>Spermatophyta</taxon>
        <taxon>Magnoliopsida</taxon>
        <taxon>eudicotyledons</taxon>
        <taxon>Gunneridae</taxon>
        <taxon>Pentapetalae</taxon>
        <taxon>asterids</taxon>
        <taxon>lamiids</taxon>
        <taxon>Lamiales</taxon>
        <taxon>Gesneriaceae</taxon>
        <taxon>Didymocarpoideae</taxon>
        <taxon>Trichosporeae</taxon>
        <taxon>Loxocarpinae</taxon>
        <taxon>Dorcoceras</taxon>
    </lineage>
</organism>
<keyword evidence="3" id="KW-1185">Reference proteome</keyword>
<evidence type="ECO:0000256" key="1">
    <source>
        <dbReference type="SAM" id="MobiDB-lite"/>
    </source>
</evidence>
<accession>A0A2Z7AGC1</accession>
<gene>
    <name evidence="2" type="ORF">F511_25408</name>
</gene>
<sequence length="203" mass="22492">MAHGQFESFMQQSQARQAHKELQGTISQLEDIRHEIRSISFMNPSPLTRRLVDNIAKPKAVGTETLKPHEEVAAIVETTTTIAIPKGLDHDSTTSSPCDIHSQAMTYERLAESSSLNVKSMDEFLNELTDESGQFTVPPKSVESAGLLPKSKVISISCFSYAHSCICEAYKRVNVRGSNLLLEDVLEEDVAHNAKEFFAQAQK</sequence>
<proteinExistence type="predicted"/>
<protein>
    <submittedName>
        <fullName evidence="2">Uncharacterized protein</fullName>
    </submittedName>
</protein>
<dbReference type="PANTHER" id="PTHR35512">
    <property type="entry name" value="OS11G0550900 PROTEIN"/>
    <property type="match status" value="1"/>
</dbReference>
<evidence type="ECO:0000313" key="2">
    <source>
        <dbReference type="EMBL" id="KZV18304.1"/>
    </source>
</evidence>
<dbReference type="Proteomes" id="UP000250235">
    <property type="component" value="Unassembled WGS sequence"/>
</dbReference>
<dbReference type="PANTHER" id="PTHR35512:SF1">
    <property type="entry name" value="OS11G0550900 PROTEIN"/>
    <property type="match status" value="1"/>
</dbReference>
<name>A0A2Z7AGC1_9LAMI</name>
<feature type="region of interest" description="Disordered" evidence="1">
    <location>
        <begin position="1"/>
        <end position="22"/>
    </location>
</feature>
<reference evidence="2 3" key="1">
    <citation type="journal article" date="2015" name="Proc. Natl. Acad. Sci. U.S.A.">
        <title>The resurrection genome of Boea hygrometrica: A blueprint for survival of dehydration.</title>
        <authorList>
            <person name="Xiao L."/>
            <person name="Yang G."/>
            <person name="Zhang L."/>
            <person name="Yang X."/>
            <person name="Zhao S."/>
            <person name="Ji Z."/>
            <person name="Zhou Q."/>
            <person name="Hu M."/>
            <person name="Wang Y."/>
            <person name="Chen M."/>
            <person name="Xu Y."/>
            <person name="Jin H."/>
            <person name="Xiao X."/>
            <person name="Hu G."/>
            <person name="Bao F."/>
            <person name="Hu Y."/>
            <person name="Wan P."/>
            <person name="Li L."/>
            <person name="Deng X."/>
            <person name="Kuang T."/>
            <person name="Xiang C."/>
            <person name="Zhu J.K."/>
            <person name="Oliver M.J."/>
            <person name="He Y."/>
        </authorList>
    </citation>
    <scope>NUCLEOTIDE SEQUENCE [LARGE SCALE GENOMIC DNA]</scope>
    <source>
        <strain evidence="3">cv. XS01</strain>
    </source>
</reference>
<dbReference type="EMBL" id="KV017478">
    <property type="protein sequence ID" value="KZV18304.1"/>
    <property type="molecule type" value="Genomic_DNA"/>
</dbReference>